<reference evidence="1 2" key="1">
    <citation type="submission" date="2017-07" db="EMBL/GenBank/DDBJ databases">
        <title>Isolation and whole genome analysis of endospore-forming bacteria from heroin.</title>
        <authorList>
            <person name="Kalinowski J."/>
            <person name="Ahrens B."/>
            <person name="Al-Dilaimi A."/>
            <person name="Winkler A."/>
            <person name="Wibberg D."/>
            <person name="Schleenbecker U."/>
            <person name="Ruckert C."/>
            <person name="Wolfel R."/>
            <person name="Grass G."/>
        </authorList>
    </citation>
    <scope>NUCLEOTIDE SEQUENCE [LARGE SCALE GENOMIC DNA]</scope>
    <source>
        <strain evidence="1 2">7521-2</strain>
    </source>
</reference>
<accession>A0AA91Z2Z3</accession>
<comment type="caution">
    <text evidence="1">The sequence shown here is derived from an EMBL/GenBank/DDBJ whole genome shotgun (WGS) entry which is preliminary data.</text>
</comment>
<proteinExistence type="predicted"/>
<protein>
    <submittedName>
        <fullName evidence="1">DNA-binding protein</fullName>
    </submittedName>
</protein>
<dbReference type="AlphaFoldDB" id="A0AA91Z2Z3"/>
<sequence>MYTFNSKEELIKFIQTEIVNTKEATEILNTTRQNVKRLVDSDILIPIKVMDRDRLFFKEDVLKRKEHTKGKYKHKDVK</sequence>
<evidence type="ECO:0000313" key="1">
    <source>
        <dbReference type="EMBL" id="PAD85056.1"/>
    </source>
</evidence>
<dbReference type="RefSeq" id="WP_095328598.1">
    <property type="nucleotide sequence ID" value="NZ_NPBQ01000013.1"/>
</dbReference>
<dbReference type="EMBL" id="NPBQ01000013">
    <property type="protein sequence ID" value="PAD85056.1"/>
    <property type="molecule type" value="Genomic_DNA"/>
</dbReference>
<dbReference type="Proteomes" id="UP000216961">
    <property type="component" value="Unassembled WGS sequence"/>
</dbReference>
<evidence type="ECO:0000313" key="2">
    <source>
        <dbReference type="Proteomes" id="UP000216961"/>
    </source>
</evidence>
<dbReference type="GO" id="GO:0003677">
    <property type="term" value="F:DNA binding"/>
    <property type="evidence" value="ECO:0007669"/>
    <property type="project" value="UniProtKB-KW"/>
</dbReference>
<gene>
    <name evidence="1" type="ORF">CHH57_01725</name>
</gene>
<keyword evidence="1" id="KW-0238">DNA-binding</keyword>
<organism evidence="1 2">
    <name type="scientific">Niallia circulans</name>
    <name type="common">Bacillus circulans</name>
    <dbReference type="NCBI Taxonomy" id="1397"/>
    <lineage>
        <taxon>Bacteria</taxon>
        <taxon>Bacillati</taxon>
        <taxon>Bacillota</taxon>
        <taxon>Bacilli</taxon>
        <taxon>Bacillales</taxon>
        <taxon>Bacillaceae</taxon>
        <taxon>Niallia</taxon>
    </lineage>
</organism>
<name>A0AA91Z2Z3_NIACI</name>